<accession>A0ABT4HZ46</accession>
<name>A0ABT4HZ46_9BACL</name>
<evidence type="ECO:0000313" key="1">
    <source>
        <dbReference type="EMBL" id="MCZ0831587.1"/>
    </source>
</evidence>
<reference evidence="1" key="1">
    <citation type="submission" date="2022-09" db="EMBL/GenBank/DDBJ databases">
        <title>Genome analysis and characterization of larvicidal activity of Brevibacillus strains.</title>
        <authorList>
            <person name="Patrusheva E.V."/>
            <person name="Izotova A.O."/>
            <person name="Toshchakov S.V."/>
            <person name="Sineoky S.P."/>
        </authorList>
    </citation>
    <scope>NUCLEOTIDE SEQUENCE</scope>
    <source>
        <strain evidence="1">VKPM_B-13244</strain>
    </source>
</reference>
<proteinExistence type="predicted"/>
<dbReference type="EMBL" id="JAPTNG010000008">
    <property type="protein sequence ID" value="MCZ0831587.1"/>
    <property type="molecule type" value="Genomic_DNA"/>
</dbReference>
<keyword evidence="2" id="KW-1185">Reference proteome</keyword>
<sequence length="43" mass="5193">MNWYPPKIFIILLFDLLERVINLLSLYYKEGLTLTHYLLHDIG</sequence>
<organism evidence="1 2">
    <name type="scientific">Brevibacillus halotolerans</name>
    <dbReference type="NCBI Taxonomy" id="1507437"/>
    <lineage>
        <taxon>Bacteria</taxon>
        <taxon>Bacillati</taxon>
        <taxon>Bacillota</taxon>
        <taxon>Bacilli</taxon>
        <taxon>Bacillales</taxon>
        <taxon>Paenibacillaceae</taxon>
        <taxon>Brevibacillus</taxon>
    </lineage>
</organism>
<gene>
    <name evidence="1" type="ORF">O0535_12565</name>
</gene>
<dbReference type="Proteomes" id="UP001067708">
    <property type="component" value="Unassembled WGS sequence"/>
</dbReference>
<protein>
    <submittedName>
        <fullName evidence="1">Uncharacterized protein</fullName>
    </submittedName>
</protein>
<evidence type="ECO:0000313" key="2">
    <source>
        <dbReference type="Proteomes" id="UP001067708"/>
    </source>
</evidence>
<dbReference type="RefSeq" id="WP_258417514.1">
    <property type="nucleotide sequence ID" value="NZ_JAPTNG010000008.1"/>
</dbReference>
<comment type="caution">
    <text evidence="1">The sequence shown here is derived from an EMBL/GenBank/DDBJ whole genome shotgun (WGS) entry which is preliminary data.</text>
</comment>